<name>A0A0L8G495_OCTBM</name>
<evidence type="ECO:0000313" key="2">
    <source>
        <dbReference type="EMBL" id="KOF71415.1"/>
    </source>
</evidence>
<gene>
    <name evidence="2" type="ORF">OCBIM_22001099mg</name>
</gene>
<organism evidence="2">
    <name type="scientific">Octopus bimaculoides</name>
    <name type="common">California two-spotted octopus</name>
    <dbReference type="NCBI Taxonomy" id="37653"/>
    <lineage>
        <taxon>Eukaryota</taxon>
        <taxon>Metazoa</taxon>
        <taxon>Spiralia</taxon>
        <taxon>Lophotrochozoa</taxon>
        <taxon>Mollusca</taxon>
        <taxon>Cephalopoda</taxon>
        <taxon>Coleoidea</taxon>
        <taxon>Octopodiformes</taxon>
        <taxon>Octopoda</taxon>
        <taxon>Incirrata</taxon>
        <taxon>Octopodidae</taxon>
        <taxon>Octopus</taxon>
    </lineage>
</organism>
<feature type="compositionally biased region" description="Basic and acidic residues" evidence="1">
    <location>
        <begin position="16"/>
        <end position="31"/>
    </location>
</feature>
<sequence>MSELKRKDGLGSMGKSENRTEREGKEGDRVKRNGCVRKYGEEWRKVSEREKKMRVKAKVSVRINGGGWTKDRERVQKRRELKRKEIFGNMRENGRKTMRKAKQRNVFSFLSVCGKMSKIDVNAVFIHLSS</sequence>
<dbReference type="EMBL" id="KQ424180">
    <property type="protein sequence ID" value="KOF71415.1"/>
    <property type="molecule type" value="Genomic_DNA"/>
</dbReference>
<protein>
    <submittedName>
        <fullName evidence="2">Uncharacterized protein</fullName>
    </submittedName>
</protein>
<evidence type="ECO:0000256" key="1">
    <source>
        <dbReference type="SAM" id="MobiDB-lite"/>
    </source>
</evidence>
<feature type="region of interest" description="Disordered" evidence="1">
    <location>
        <begin position="1"/>
        <end position="31"/>
    </location>
</feature>
<dbReference type="AlphaFoldDB" id="A0A0L8G495"/>
<reference evidence="2" key="1">
    <citation type="submission" date="2015-07" db="EMBL/GenBank/DDBJ databases">
        <title>MeaNS - Measles Nucleotide Surveillance Program.</title>
        <authorList>
            <person name="Tran T."/>
            <person name="Druce J."/>
        </authorList>
    </citation>
    <scope>NUCLEOTIDE SEQUENCE</scope>
    <source>
        <strain evidence="2">UCB-OBI-ISO-001</strain>
        <tissue evidence="2">Gonad</tissue>
    </source>
</reference>
<proteinExistence type="predicted"/>
<accession>A0A0L8G495</accession>